<keyword evidence="2" id="KW-0274">FAD</keyword>
<evidence type="ECO:0000256" key="1">
    <source>
        <dbReference type="ARBA" id="ARBA00022630"/>
    </source>
</evidence>
<evidence type="ECO:0000313" key="5">
    <source>
        <dbReference type="EMBL" id="OOQ82285.1"/>
    </source>
</evidence>
<sequence>MTVIDETKLIPESFPVLVVGGGPVGLSLAIELRLHGIEVVVIDQDLDIADEHPKGRSNDLRTLEHYRSIRDSNLDCGAKSREGADAVLERLNHDPGIDEKEVQILIDLKIAL</sequence>
<dbReference type="Gene3D" id="3.50.50.60">
    <property type="entry name" value="FAD/NAD(P)-binding domain"/>
    <property type="match status" value="1"/>
</dbReference>
<organism evidence="5 6">
    <name type="scientific">Penicillium brasilianum</name>
    <dbReference type="NCBI Taxonomy" id="104259"/>
    <lineage>
        <taxon>Eukaryota</taxon>
        <taxon>Fungi</taxon>
        <taxon>Dikarya</taxon>
        <taxon>Ascomycota</taxon>
        <taxon>Pezizomycotina</taxon>
        <taxon>Eurotiomycetes</taxon>
        <taxon>Eurotiomycetidae</taxon>
        <taxon>Eurotiales</taxon>
        <taxon>Aspergillaceae</taxon>
        <taxon>Penicillium</taxon>
    </lineage>
</organism>
<dbReference type="Proteomes" id="UP000190744">
    <property type="component" value="Unassembled WGS sequence"/>
</dbReference>
<dbReference type="EMBL" id="LJBN01000223">
    <property type="protein sequence ID" value="OOQ82285.1"/>
    <property type="molecule type" value="Genomic_DNA"/>
</dbReference>
<dbReference type="InterPro" id="IPR036188">
    <property type="entry name" value="FAD/NAD-bd_sf"/>
</dbReference>
<keyword evidence="1" id="KW-0285">Flavoprotein</keyword>
<protein>
    <recommendedName>
        <fullName evidence="4">FAD-binding domain-containing protein</fullName>
    </recommendedName>
</protein>
<dbReference type="Pfam" id="PF01494">
    <property type="entry name" value="FAD_binding_3"/>
    <property type="match status" value="1"/>
</dbReference>
<reference evidence="6" key="1">
    <citation type="submission" date="2015-09" db="EMBL/GenBank/DDBJ databases">
        <authorList>
            <person name="Fill T.P."/>
            <person name="Baretta J.F."/>
            <person name="de Almeida L.G."/>
            <person name="Rocha M."/>
            <person name="de Souza D.H."/>
            <person name="Malavazi I."/>
            <person name="Cerdeira L.T."/>
            <person name="Hong H."/>
            <person name="Samborskyy M."/>
            <person name="de Vasconcelos A.T."/>
            <person name="Leadlay P."/>
            <person name="Rodrigues-Filho E."/>
        </authorList>
    </citation>
    <scope>NUCLEOTIDE SEQUENCE [LARGE SCALE GENOMIC DNA]</scope>
    <source>
        <strain evidence="6">LaBioMMi 136</strain>
    </source>
</reference>
<comment type="caution">
    <text evidence="5">The sequence shown here is derived from an EMBL/GenBank/DDBJ whole genome shotgun (WGS) entry which is preliminary data.</text>
</comment>
<accession>A0A1S9RA67</accession>
<dbReference type="AlphaFoldDB" id="A0A1S9RA67"/>
<evidence type="ECO:0000313" key="6">
    <source>
        <dbReference type="Proteomes" id="UP000190744"/>
    </source>
</evidence>
<evidence type="ECO:0000256" key="3">
    <source>
        <dbReference type="ARBA" id="ARBA00023002"/>
    </source>
</evidence>
<gene>
    <name evidence="5" type="ORF">PEBR_39517</name>
</gene>
<name>A0A1S9RA67_PENBI</name>
<dbReference type="InterPro" id="IPR002938">
    <property type="entry name" value="FAD-bd"/>
</dbReference>
<keyword evidence="3" id="KW-0560">Oxidoreductase</keyword>
<dbReference type="GO" id="GO:0071949">
    <property type="term" value="F:FAD binding"/>
    <property type="evidence" value="ECO:0007669"/>
    <property type="project" value="InterPro"/>
</dbReference>
<dbReference type="SUPFAM" id="SSF51905">
    <property type="entry name" value="FAD/NAD(P)-binding domain"/>
    <property type="match status" value="1"/>
</dbReference>
<proteinExistence type="predicted"/>
<evidence type="ECO:0000259" key="4">
    <source>
        <dbReference type="Pfam" id="PF01494"/>
    </source>
</evidence>
<feature type="domain" description="FAD-binding" evidence="4">
    <location>
        <begin position="15"/>
        <end position="69"/>
    </location>
</feature>
<dbReference type="GO" id="GO:0016491">
    <property type="term" value="F:oxidoreductase activity"/>
    <property type="evidence" value="ECO:0007669"/>
    <property type="project" value="UniProtKB-KW"/>
</dbReference>
<evidence type="ECO:0000256" key="2">
    <source>
        <dbReference type="ARBA" id="ARBA00022827"/>
    </source>
</evidence>